<name>A0A1R2B7Y7_9CILI</name>
<accession>A0A1R2B7Y7</accession>
<keyword evidence="2" id="KW-1185">Reference proteome</keyword>
<evidence type="ECO:0000313" key="2">
    <source>
        <dbReference type="Proteomes" id="UP000187209"/>
    </source>
</evidence>
<protein>
    <submittedName>
        <fullName evidence="1">Uncharacterized protein</fullName>
    </submittedName>
</protein>
<dbReference type="Proteomes" id="UP000187209">
    <property type="component" value="Unassembled WGS sequence"/>
</dbReference>
<sequence>MNILTPGEKTVPVVYKVQNPPSNPPDYKTFSRINRKTQFILGSNKVNHSTEASHNYKEYSFSAQPTKQGYKEIKSQSFVLGSHSGPYETTASKSFERPIQPETIRFSHTPTQSIYFGDNKQKKISIVQSDYTHKTTEKSENQISKVSEQHRNCHFNLGNWANDYLSTSQDYKFFEANPAKQVHQDFHDNIKLGSYKPKIQTEKQDKFNSKDRFDAVSNKDPLFIPVKKDNVLLGTEKQIPLATSADSYRGEQVKYFSQFRPEAIKANNVFLGNSTPKWESSYKQHFDEKDLNPTNKIKNSNPYTNFQLGFHEEEIKSLAQESYKKTESLSPVNRPVRKDNQVYLGGYKAKFETVYSGYGKSKGMPSRLEQSQLEEIKQVHFSLGNDQNEFLSNFQKDFSAPEVGEKNVVVNHNKDTNIVFGINKANWTSMYSKSHS</sequence>
<comment type="caution">
    <text evidence="1">The sequence shown here is derived from an EMBL/GenBank/DDBJ whole genome shotgun (WGS) entry which is preliminary data.</text>
</comment>
<gene>
    <name evidence="1" type="ORF">SteCoe_28540</name>
</gene>
<reference evidence="1 2" key="1">
    <citation type="submission" date="2016-11" db="EMBL/GenBank/DDBJ databases">
        <title>The macronuclear genome of Stentor coeruleus: a giant cell with tiny introns.</title>
        <authorList>
            <person name="Slabodnick M."/>
            <person name="Ruby J.G."/>
            <person name="Reiff S.B."/>
            <person name="Swart E.C."/>
            <person name="Gosai S."/>
            <person name="Prabakaran S."/>
            <person name="Witkowska E."/>
            <person name="Larue G.E."/>
            <person name="Fisher S."/>
            <person name="Freeman R.M."/>
            <person name="Gunawardena J."/>
            <person name="Chu W."/>
            <person name="Stover N.A."/>
            <person name="Gregory B.D."/>
            <person name="Nowacki M."/>
            <person name="Derisi J."/>
            <person name="Roy S.W."/>
            <person name="Marshall W.F."/>
            <person name="Sood P."/>
        </authorList>
    </citation>
    <scope>NUCLEOTIDE SEQUENCE [LARGE SCALE GENOMIC DNA]</scope>
    <source>
        <strain evidence="1">WM001</strain>
    </source>
</reference>
<dbReference type="EMBL" id="MPUH01000864">
    <property type="protein sequence ID" value="OMJ72899.1"/>
    <property type="molecule type" value="Genomic_DNA"/>
</dbReference>
<dbReference type="AlphaFoldDB" id="A0A1R2B7Y7"/>
<organism evidence="1 2">
    <name type="scientific">Stentor coeruleus</name>
    <dbReference type="NCBI Taxonomy" id="5963"/>
    <lineage>
        <taxon>Eukaryota</taxon>
        <taxon>Sar</taxon>
        <taxon>Alveolata</taxon>
        <taxon>Ciliophora</taxon>
        <taxon>Postciliodesmatophora</taxon>
        <taxon>Heterotrichea</taxon>
        <taxon>Heterotrichida</taxon>
        <taxon>Stentoridae</taxon>
        <taxon>Stentor</taxon>
    </lineage>
</organism>
<proteinExistence type="predicted"/>
<evidence type="ECO:0000313" key="1">
    <source>
        <dbReference type="EMBL" id="OMJ72899.1"/>
    </source>
</evidence>